<reference evidence="1" key="2">
    <citation type="submission" date="2020-05" db="UniProtKB">
        <authorList>
            <consortium name="EnsemblMetazoa"/>
        </authorList>
    </citation>
    <scope>IDENTIFICATION</scope>
    <source>
        <strain evidence="1">IAEA</strain>
    </source>
</reference>
<protein>
    <submittedName>
        <fullName evidence="1">Uncharacterized protein</fullName>
    </submittedName>
</protein>
<reference evidence="2" key="1">
    <citation type="submission" date="2014-03" db="EMBL/GenBank/DDBJ databases">
        <authorList>
            <person name="Aksoy S."/>
            <person name="Warren W."/>
            <person name="Wilson R.K."/>
        </authorList>
    </citation>
    <scope>NUCLEOTIDE SEQUENCE [LARGE SCALE GENOMIC DNA]</scope>
    <source>
        <strain evidence="2">IAEA</strain>
    </source>
</reference>
<dbReference type="AlphaFoldDB" id="A0A1A9ZGH0"/>
<proteinExistence type="predicted"/>
<dbReference type="EnsemblMetazoa" id="GPAI013903-RA">
    <property type="protein sequence ID" value="GPAI013903-PA"/>
    <property type="gene ID" value="GPAI013903"/>
</dbReference>
<evidence type="ECO:0000313" key="1">
    <source>
        <dbReference type="EnsemblMetazoa" id="GPAI013903-PA"/>
    </source>
</evidence>
<evidence type="ECO:0000313" key="2">
    <source>
        <dbReference type="Proteomes" id="UP000092445"/>
    </source>
</evidence>
<accession>A0A1A9ZGH0</accession>
<keyword evidence="2" id="KW-1185">Reference proteome</keyword>
<name>A0A1A9ZGH0_GLOPL</name>
<dbReference type="VEuPathDB" id="VectorBase:GPAI013903"/>
<sequence>MSKITRKKRNVIFPLKHRARLDSIAVHISDEYYRSDDVVKCLARERKRLQVWKFYLLARFNKNIPGLKLLLFPKSYFGFTGAAPYDNYDTRVKVYEDPLTLLRRKKEKKNQHELVDSHDS</sequence>
<dbReference type="Proteomes" id="UP000092445">
    <property type="component" value="Unassembled WGS sequence"/>
</dbReference>
<organism evidence="1 2">
    <name type="scientific">Glossina pallidipes</name>
    <name type="common">Tsetse fly</name>
    <dbReference type="NCBI Taxonomy" id="7398"/>
    <lineage>
        <taxon>Eukaryota</taxon>
        <taxon>Metazoa</taxon>
        <taxon>Ecdysozoa</taxon>
        <taxon>Arthropoda</taxon>
        <taxon>Hexapoda</taxon>
        <taxon>Insecta</taxon>
        <taxon>Pterygota</taxon>
        <taxon>Neoptera</taxon>
        <taxon>Endopterygota</taxon>
        <taxon>Diptera</taxon>
        <taxon>Brachycera</taxon>
        <taxon>Muscomorpha</taxon>
        <taxon>Hippoboscoidea</taxon>
        <taxon>Glossinidae</taxon>
        <taxon>Glossina</taxon>
    </lineage>
</organism>